<evidence type="ECO:0000313" key="4">
    <source>
        <dbReference type="EMBL" id="KAG2213938.1"/>
    </source>
</evidence>
<name>A0A8H7VEW8_9FUNG</name>
<proteinExistence type="predicted"/>
<dbReference type="PROSITE" id="PS50076">
    <property type="entry name" value="DNAJ_2"/>
    <property type="match status" value="1"/>
</dbReference>
<evidence type="ECO:0000313" key="5">
    <source>
        <dbReference type="Proteomes" id="UP000603453"/>
    </source>
</evidence>
<comment type="caution">
    <text evidence="4">The sequence shown here is derived from an EMBL/GenBank/DDBJ whole genome shotgun (WGS) entry which is preliminary data.</text>
</comment>
<dbReference type="AlphaFoldDB" id="A0A8H7VEW8"/>
<dbReference type="Pfam" id="PF00226">
    <property type="entry name" value="DnaJ"/>
    <property type="match status" value="1"/>
</dbReference>
<evidence type="ECO:0000256" key="2">
    <source>
        <dbReference type="SAM" id="MobiDB-lite"/>
    </source>
</evidence>
<evidence type="ECO:0000259" key="3">
    <source>
        <dbReference type="PROSITE" id="PS50076"/>
    </source>
</evidence>
<protein>
    <recommendedName>
        <fullName evidence="3">J domain-containing protein</fullName>
    </recommendedName>
</protein>
<sequence length="216" mass="24651">MFKRAIHSSVTRQKRYYDILQLKESADKRTIKSHYYRLSKKYHPDLNPNNKQAHQRFLEINEAYGVLGNEASKRKYDNESHGHSSSHQGHGHGHVHSAAKYSRSGGGGGNKQAWHFRNRKATKGTGSTSAQEQAERMRNPYAGNTGFTQSNPYNQRYEAEEQRRRERVENATERRRAAGDSSIPGKVAPGMENLWGRLWRLSVVLTGIAYVAQKLQ</sequence>
<dbReference type="OrthoDB" id="445556at2759"/>
<accession>A0A8H7VEW8</accession>
<dbReference type="InterPro" id="IPR036869">
    <property type="entry name" value="J_dom_sf"/>
</dbReference>
<dbReference type="Gene3D" id="1.10.287.110">
    <property type="entry name" value="DnaJ domain"/>
    <property type="match status" value="1"/>
</dbReference>
<dbReference type="Proteomes" id="UP000603453">
    <property type="component" value="Unassembled WGS sequence"/>
</dbReference>
<keyword evidence="1" id="KW-0143">Chaperone</keyword>
<evidence type="ECO:0000256" key="1">
    <source>
        <dbReference type="ARBA" id="ARBA00023186"/>
    </source>
</evidence>
<dbReference type="EMBL" id="JAEPRD010000002">
    <property type="protein sequence ID" value="KAG2213938.1"/>
    <property type="molecule type" value="Genomic_DNA"/>
</dbReference>
<dbReference type="CDD" id="cd06257">
    <property type="entry name" value="DnaJ"/>
    <property type="match status" value="1"/>
</dbReference>
<dbReference type="SMART" id="SM00271">
    <property type="entry name" value="DnaJ"/>
    <property type="match status" value="1"/>
</dbReference>
<dbReference type="SUPFAM" id="SSF46565">
    <property type="entry name" value="Chaperone J-domain"/>
    <property type="match status" value="1"/>
</dbReference>
<feature type="compositionally biased region" description="Basic and acidic residues" evidence="2">
    <location>
        <begin position="157"/>
        <end position="178"/>
    </location>
</feature>
<dbReference type="PANTHER" id="PTHR44145">
    <property type="entry name" value="DNAJ HOMOLOG SUBFAMILY A MEMBER 3, MITOCHONDRIAL"/>
    <property type="match status" value="1"/>
</dbReference>
<dbReference type="InterPro" id="IPR051938">
    <property type="entry name" value="Apopto_cytoskel_mod"/>
</dbReference>
<organism evidence="4 5">
    <name type="scientific">Mucor saturninus</name>
    <dbReference type="NCBI Taxonomy" id="64648"/>
    <lineage>
        <taxon>Eukaryota</taxon>
        <taxon>Fungi</taxon>
        <taxon>Fungi incertae sedis</taxon>
        <taxon>Mucoromycota</taxon>
        <taxon>Mucoromycotina</taxon>
        <taxon>Mucoromycetes</taxon>
        <taxon>Mucorales</taxon>
        <taxon>Mucorineae</taxon>
        <taxon>Mucoraceae</taxon>
        <taxon>Mucor</taxon>
    </lineage>
</organism>
<feature type="domain" description="J" evidence="3">
    <location>
        <begin position="15"/>
        <end position="80"/>
    </location>
</feature>
<dbReference type="InterPro" id="IPR001623">
    <property type="entry name" value="DnaJ_domain"/>
</dbReference>
<dbReference type="PANTHER" id="PTHR44145:SF3">
    <property type="entry name" value="DNAJ HOMOLOG SUBFAMILY A MEMBER 3, MITOCHONDRIAL"/>
    <property type="match status" value="1"/>
</dbReference>
<dbReference type="PRINTS" id="PR00625">
    <property type="entry name" value="JDOMAIN"/>
</dbReference>
<keyword evidence="5" id="KW-1185">Reference proteome</keyword>
<reference evidence="4" key="1">
    <citation type="submission" date="2020-12" db="EMBL/GenBank/DDBJ databases">
        <title>Metabolic potential, ecology and presence of endohyphal bacteria is reflected in genomic diversity of Mucoromycotina.</title>
        <authorList>
            <person name="Muszewska A."/>
            <person name="Okrasinska A."/>
            <person name="Steczkiewicz K."/>
            <person name="Drgas O."/>
            <person name="Orlowska M."/>
            <person name="Perlinska-Lenart U."/>
            <person name="Aleksandrzak-Piekarczyk T."/>
            <person name="Szatraj K."/>
            <person name="Zielenkiewicz U."/>
            <person name="Pilsyk S."/>
            <person name="Malc E."/>
            <person name="Mieczkowski P."/>
            <person name="Kruszewska J.S."/>
            <person name="Biernat P."/>
            <person name="Pawlowska J."/>
        </authorList>
    </citation>
    <scope>NUCLEOTIDE SEQUENCE</scope>
    <source>
        <strain evidence="4">WA0000017839</strain>
    </source>
</reference>
<feature type="region of interest" description="Disordered" evidence="2">
    <location>
        <begin position="74"/>
        <end position="184"/>
    </location>
</feature>
<gene>
    <name evidence="4" type="ORF">INT47_001207</name>
</gene>